<organism evidence="2 3">
    <name type="scientific">Galemys pyrenaicus</name>
    <name type="common">Iberian desman</name>
    <name type="synonym">Pyrenean desman</name>
    <dbReference type="NCBI Taxonomy" id="202257"/>
    <lineage>
        <taxon>Eukaryota</taxon>
        <taxon>Metazoa</taxon>
        <taxon>Chordata</taxon>
        <taxon>Craniata</taxon>
        <taxon>Vertebrata</taxon>
        <taxon>Euteleostomi</taxon>
        <taxon>Mammalia</taxon>
        <taxon>Eutheria</taxon>
        <taxon>Laurasiatheria</taxon>
        <taxon>Eulipotyphla</taxon>
        <taxon>Talpidae</taxon>
        <taxon>Galemys</taxon>
    </lineage>
</organism>
<feature type="non-terminal residue" evidence="2">
    <location>
        <position position="177"/>
    </location>
</feature>
<reference evidence="2" key="1">
    <citation type="journal article" date="2021" name="Evol. Appl.">
        <title>The genome of the Pyrenean desman and the effects of bottlenecks and inbreeding on the genomic landscape of an endangered species.</title>
        <authorList>
            <person name="Escoda L."/>
            <person name="Castresana J."/>
        </authorList>
    </citation>
    <scope>NUCLEOTIDE SEQUENCE</scope>
    <source>
        <strain evidence="2">IBE-C5619</strain>
    </source>
</reference>
<dbReference type="EMBL" id="JAGFMF010011739">
    <property type="protein sequence ID" value="KAG8514528.1"/>
    <property type="molecule type" value="Genomic_DNA"/>
</dbReference>
<protein>
    <submittedName>
        <fullName evidence="2">Uncharacterized protein</fullName>
    </submittedName>
</protein>
<keyword evidence="3" id="KW-1185">Reference proteome</keyword>
<feature type="region of interest" description="Disordered" evidence="1">
    <location>
        <begin position="110"/>
        <end position="177"/>
    </location>
</feature>
<evidence type="ECO:0000256" key="1">
    <source>
        <dbReference type="SAM" id="MobiDB-lite"/>
    </source>
</evidence>
<name>A0A8J6A630_GALPY</name>
<gene>
    <name evidence="2" type="ORF">J0S82_006267</name>
</gene>
<sequence>THFPLHLHISNICQEQRPHLCTPGKHAVSPHESTGSLTHPQEKKCLKKAGCEAPASPENSRSTPEECEETSEKAKKNKKTKTPEDSVGEWNERLICLLLQTQAKGNFFQGGVEETAGGENLPERKTSFSKERALSDQEKAGNKVLSKKMRMLSSKEEPLISGSEEAAGSEQQLQEKE</sequence>
<accession>A0A8J6A630</accession>
<evidence type="ECO:0000313" key="2">
    <source>
        <dbReference type="EMBL" id="KAG8514528.1"/>
    </source>
</evidence>
<feature type="non-terminal residue" evidence="2">
    <location>
        <position position="1"/>
    </location>
</feature>
<dbReference type="Proteomes" id="UP000700334">
    <property type="component" value="Unassembled WGS sequence"/>
</dbReference>
<dbReference type="AlphaFoldDB" id="A0A8J6A630"/>
<feature type="compositionally biased region" description="Basic and acidic residues" evidence="1">
    <location>
        <begin position="121"/>
        <end position="141"/>
    </location>
</feature>
<evidence type="ECO:0000313" key="3">
    <source>
        <dbReference type="Proteomes" id="UP000700334"/>
    </source>
</evidence>
<comment type="caution">
    <text evidence="2">The sequence shown here is derived from an EMBL/GenBank/DDBJ whole genome shotgun (WGS) entry which is preliminary data.</text>
</comment>
<feature type="region of interest" description="Disordered" evidence="1">
    <location>
        <begin position="46"/>
        <end position="86"/>
    </location>
</feature>
<proteinExistence type="predicted"/>